<evidence type="ECO:0000313" key="9">
    <source>
        <dbReference type="Proteomes" id="UP001285636"/>
    </source>
</evidence>
<dbReference type="InterPro" id="IPR013527">
    <property type="entry name" value="YicC-like_N"/>
</dbReference>
<dbReference type="Pfam" id="PF08340">
    <property type="entry name" value="YicC-like_C"/>
    <property type="match status" value="1"/>
</dbReference>
<protein>
    <submittedName>
        <fullName evidence="8">YicC/YloC family endoribonuclease</fullName>
        <ecNumber evidence="8">3.1.-.-</ecNumber>
    </submittedName>
</protein>
<dbReference type="Pfam" id="PF03755">
    <property type="entry name" value="YicC-like_N"/>
    <property type="match status" value="1"/>
</dbReference>
<dbReference type="PANTHER" id="PTHR30636:SF3">
    <property type="entry name" value="UPF0701 PROTEIN YICC"/>
    <property type="match status" value="1"/>
</dbReference>
<comment type="cofactor">
    <cofactor evidence="1">
        <name>a divalent metal cation</name>
        <dbReference type="ChEBI" id="CHEBI:60240"/>
    </cofactor>
</comment>
<comment type="caution">
    <text evidence="8">The sequence shown here is derived from an EMBL/GenBank/DDBJ whole genome shotgun (WGS) entry which is preliminary data.</text>
</comment>
<dbReference type="NCBIfam" id="TIGR00255">
    <property type="entry name" value="YicC/YloC family endoribonuclease"/>
    <property type="match status" value="1"/>
</dbReference>
<evidence type="ECO:0000256" key="3">
    <source>
        <dbReference type="ARBA" id="ARBA00022759"/>
    </source>
</evidence>
<organism evidence="8 9">
    <name type="scientific">Alkalihalophilus pseudofirmus</name>
    <name type="common">Bacillus pseudofirmus</name>
    <dbReference type="NCBI Taxonomy" id="79885"/>
    <lineage>
        <taxon>Bacteria</taxon>
        <taxon>Bacillati</taxon>
        <taxon>Bacillota</taxon>
        <taxon>Bacilli</taxon>
        <taxon>Bacillales</taxon>
        <taxon>Bacillaceae</taxon>
        <taxon>Alkalihalophilus</taxon>
    </lineage>
</organism>
<proteinExistence type="inferred from homology"/>
<dbReference type="GO" id="GO:0004521">
    <property type="term" value="F:RNA endonuclease activity"/>
    <property type="evidence" value="ECO:0007669"/>
    <property type="project" value="InterPro"/>
</dbReference>
<keyword evidence="2" id="KW-0540">Nuclease</keyword>
<evidence type="ECO:0000259" key="6">
    <source>
        <dbReference type="Pfam" id="PF03755"/>
    </source>
</evidence>
<name>A0AAJ2U2A4_ALKPS</name>
<comment type="similarity">
    <text evidence="5">Belongs to the YicC/YloC family.</text>
</comment>
<gene>
    <name evidence="8" type="ORF">RYX45_09060</name>
</gene>
<sequence length="295" mass="34235">MRSMTGYGRYSFKCDHFSIIVEAKAVNHRFFECSTRIPNEFLHLEEKIHSTVHNEIKRGKIDLFIHVEKAEFSKHKLEVDYELLKEYIKIANELKGSSNQVGGCLDVNTLLFDDRLVKKVEMEDKHAEEISLAILNSVTACIQELADMKEREGDRLKKDLFIQLNHISNVLSKIETKAPDINLHLQKRMEERVASSLKELSEAVVDRIIAEACLYAEKADVNEELVRMRSHLSHFKEISENHDFPIGRKLDFLVQEMNREINTIGSKIHDAEVRQFVVSLKSYIEKIKEQVQNVE</sequence>
<feature type="domain" description="Endoribonuclease YicC-like N-terminal" evidence="6">
    <location>
        <begin position="1"/>
        <end position="158"/>
    </location>
</feature>
<dbReference type="InterPro" id="IPR013551">
    <property type="entry name" value="YicC-like_C"/>
</dbReference>
<feature type="domain" description="Endoribonuclease YicC-like C-terminal" evidence="7">
    <location>
        <begin position="174"/>
        <end position="295"/>
    </location>
</feature>
<dbReference type="RefSeq" id="WP_075682629.1">
    <property type="nucleotide sequence ID" value="NZ_CP117835.1"/>
</dbReference>
<accession>A0AAJ2U2A4</accession>
<dbReference type="AlphaFoldDB" id="A0AAJ2U2A4"/>
<evidence type="ECO:0000259" key="7">
    <source>
        <dbReference type="Pfam" id="PF08340"/>
    </source>
</evidence>
<evidence type="ECO:0000256" key="2">
    <source>
        <dbReference type="ARBA" id="ARBA00022722"/>
    </source>
</evidence>
<reference evidence="8" key="1">
    <citation type="submission" date="2023-10" db="EMBL/GenBank/DDBJ databases">
        <title>Screening of Alkalihalophilus pseudofirmusBZ-TG-HK211 and Its Alleviation of Salt Stress on Rapeseed Growth.</title>
        <authorList>
            <person name="Zhao B."/>
            <person name="Guo T."/>
        </authorList>
    </citation>
    <scope>NUCLEOTIDE SEQUENCE</scope>
    <source>
        <strain evidence="8">BZ-TG-HK211</strain>
    </source>
</reference>
<keyword evidence="4 8" id="KW-0378">Hydrolase</keyword>
<dbReference type="EC" id="3.1.-.-" evidence="8"/>
<evidence type="ECO:0000256" key="1">
    <source>
        <dbReference type="ARBA" id="ARBA00001968"/>
    </source>
</evidence>
<dbReference type="PANTHER" id="PTHR30636">
    <property type="entry name" value="UPF0701 PROTEIN YICC"/>
    <property type="match status" value="1"/>
</dbReference>
<evidence type="ECO:0000256" key="5">
    <source>
        <dbReference type="ARBA" id="ARBA00035648"/>
    </source>
</evidence>
<evidence type="ECO:0000313" key="8">
    <source>
        <dbReference type="EMBL" id="MDV2885332.1"/>
    </source>
</evidence>
<dbReference type="Proteomes" id="UP001285636">
    <property type="component" value="Unassembled WGS sequence"/>
</dbReference>
<evidence type="ECO:0000256" key="4">
    <source>
        <dbReference type="ARBA" id="ARBA00022801"/>
    </source>
</evidence>
<dbReference type="GO" id="GO:0016787">
    <property type="term" value="F:hydrolase activity"/>
    <property type="evidence" value="ECO:0007669"/>
    <property type="project" value="UniProtKB-KW"/>
</dbReference>
<dbReference type="InterPro" id="IPR005229">
    <property type="entry name" value="YicC/YloC-like"/>
</dbReference>
<dbReference type="EMBL" id="JAWJAY010000001">
    <property type="protein sequence ID" value="MDV2885332.1"/>
    <property type="molecule type" value="Genomic_DNA"/>
</dbReference>
<keyword evidence="3" id="KW-0255">Endonuclease</keyword>